<dbReference type="AlphaFoldDB" id="A0A238ZAG0"/>
<organism evidence="2 3">
    <name type="scientific">Methylobacillus rhizosphaerae</name>
    <dbReference type="NCBI Taxonomy" id="551994"/>
    <lineage>
        <taxon>Bacteria</taxon>
        <taxon>Pseudomonadati</taxon>
        <taxon>Pseudomonadota</taxon>
        <taxon>Betaproteobacteria</taxon>
        <taxon>Nitrosomonadales</taxon>
        <taxon>Methylophilaceae</taxon>
        <taxon>Methylobacillus</taxon>
    </lineage>
</organism>
<reference evidence="3" key="1">
    <citation type="submission" date="2017-06" db="EMBL/GenBank/DDBJ databases">
        <authorList>
            <person name="Varghese N."/>
            <person name="Submissions S."/>
        </authorList>
    </citation>
    <scope>NUCLEOTIDE SEQUENCE [LARGE SCALE GENOMIC DNA]</scope>
    <source>
        <strain evidence="3">Ca-68</strain>
    </source>
</reference>
<sequence>MTAYHVTVLLFALASFAAFALSMEKHGRELTGRDLSVGLRKGMYWLGWGLLAVALAIGVAGWHWNIGPVIWLGWLSIVGVAIAFLMPWWPLRPQPARKKEKALPQLRERELTLPVRALLTVGLVLLPAWIAINAWKMSEQAVLREDAMRGKIGPWEFVIAEENLDPPEYVAGNTPIKEFHLRFCEECDRDIRAAYLKIRQPRSLRAAGLSFQGARWTREVAIYIPPAALLEDQIWLTVESKSGEVYHQAFDIARLSPATARFIQEKK</sequence>
<keyword evidence="1" id="KW-1133">Transmembrane helix</keyword>
<evidence type="ECO:0000256" key="1">
    <source>
        <dbReference type="SAM" id="Phobius"/>
    </source>
</evidence>
<keyword evidence="1" id="KW-0812">Transmembrane</keyword>
<dbReference type="Pfam" id="PF11804">
    <property type="entry name" value="DUF3325"/>
    <property type="match status" value="1"/>
</dbReference>
<evidence type="ECO:0008006" key="4">
    <source>
        <dbReference type="Google" id="ProtNLM"/>
    </source>
</evidence>
<dbReference type="OrthoDB" id="5366025at2"/>
<feature type="transmembrane region" description="Helical" evidence="1">
    <location>
        <begin position="6"/>
        <end position="23"/>
    </location>
</feature>
<protein>
    <recommendedName>
        <fullName evidence="4">DUF3325 domain-containing protein</fullName>
    </recommendedName>
</protein>
<keyword evidence="1" id="KW-0472">Membrane</keyword>
<dbReference type="EMBL" id="FZOA01000004">
    <property type="protein sequence ID" value="SNR79911.1"/>
    <property type="molecule type" value="Genomic_DNA"/>
</dbReference>
<feature type="transmembrane region" description="Helical" evidence="1">
    <location>
        <begin position="44"/>
        <end position="64"/>
    </location>
</feature>
<dbReference type="Proteomes" id="UP000198305">
    <property type="component" value="Unassembled WGS sequence"/>
</dbReference>
<feature type="transmembrane region" description="Helical" evidence="1">
    <location>
        <begin position="111"/>
        <end position="132"/>
    </location>
</feature>
<accession>A0A238ZAG0</accession>
<feature type="transmembrane region" description="Helical" evidence="1">
    <location>
        <begin position="70"/>
        <end position="91"/>
    </location>
</feature>
<evidence type="ECO:0000313" key="2">
    <source>
        <dbReference type="EMBL" id="SNR79911.1"/>
    </source>
</evidence>
<evidence type="ECO:0000313" key="3">
    <source>
        <dbReference type="Proteomes" id="UP000198305"/>
    </source>
</evidence>
<name>A0A238ZAG0_9PROT</name>
<keyword evidence="3" id="KW-1185">Reference proteome</keyword>
<dbReference type="InterPro" id="IPR021762">
    <property type="entry name" value="DUF3325"/>
</dbReference>
<dbReference type="RefSeq" id="WP_089375263.1">
    <property type="nucleotide sequence ID" value="NZ_FZOA01000004.1"/>
</dbReference>
<proteinExistence type="predicted"/>
<gene>
    <name evidence="2" type="ORF">SAMN05192560_1143</name>
</gene>